<dbReference type="EMBL" id="LGTL01000028">
    <property type="protein sequence ID" value="KPA74714.1"/>
    <property type="molecule type" value="Genomic_DNA"/>
</dbReference>
<dbReference type="Gene3D" id="3.30.200.20">
    <property type="entry name" value="Phosphorylase Kinase, domain 1"/>
    <property type="match status" value="1"/>
</dbReference>
<keyword evidence="11" id="KW-0812">Transmembrane</keyword>
<keyword evidence="11" id="KW-1133">Transmembrane helix</keyword>
<dbReference type="OrthoDB" id="248923at2759"/>
<evidence type="ECO:0000256" key="2">
    <source>
        <dbReference type="ARBA" id="ARBA00022527"/>
    </source>
</evidence>
<dbReference type="SUPFAM" id="SSF56112">
    <property type="entry name" value="Protein kinase-like (PK-like)"/>
    <property type="match status" value="1"/>
</dbReference>
<evidence type="ECO:0000256" key="10">
    <source>
        <dbReference type="SAM" id="MobiDB-lite"/>
    </source>
</evidence>
<comment type="catalytic activity">
    <reaction evidence="7">
        <text>L-threonyl-[protein] + ATP = O-phospho-L-threonyl-[protein] + ADP + H(+)</text>
        <dbReference type="Rhea" id="RHEA:46608"/>
        <dbReference type="Rhea" id="RHEA-COMP:11060"/>
        <dbReference type="Rhea" id="RHEA-COMP:11605"/>
        <dbReference type="ChEBI" id="CHEBI:15378"/>
        <dbReference type="ChEBI" id="CHEBI:30013"/>
        <dbReference type="ChEBI" id="CHEBI:30616"/>
        <dbReference type="ChEBI" id="CHEBI:61977"/>
        <dbReference type="ChEBI" id="CHEBI:456216"/>
        <dbReference type="EC" id="2.7.11.1"/>
    </reaction>
</comment>
<dbReference type="Pfam" id="PF00069">
    <property type="entry name" value="Pkinase"/>
    <property type="match status" value="2"/>
</dbReference>
<dbReference type="InterPro" id="IPR017441">
    <property type="entry name" value="Protein_kinase_ATP_BS"/>
</dbReference>
<feature type="region of interest" description="Disordered" evidence="10">
    <location>
        <begin position="931"/>
        <end position="972"/>
    </location>
</feature>
<dbReference type="GO" id="GO:0004674">
    <property type="term" value="F:protein serine/threonine kinase activity"/>
    <property type="evidence" value="ECO:0007669"/>
    <property type="project" value="UniProtKB-KW"/>
</dbReference>
<dbReference type="PROSITE" id="PS50011">
    <property type="entry name" value="PROTEIN_KINASE_DOM"/>
    <property type="match status" value="1"/>
</dbReference>
<accession>A0A0N0DRM6</accession>
<name>A0A0N0DRM6_LEPPY</name>
<dbReference type="GeneID" id="26909311"/>
<feature type="compositionally biased region" description="Low complexity" evidence="10">
    <location>
        <begin position="789"/>
        <end position="821"/>
    </location>
</feature>
<dbReference type="PANTHER" id="PTHR44899">
    <property type="entry name" value="CAMK FAMILY PROTEIN KINASE"/>
    <property type="match status" value="1"/>
</dbReference>
<evidence type="ECO:0000256" key="8">
    <source>
        <dbReference type="ARBA" id="ARBA00048679"/>
    </source>
</evidence>
<dbReference type="EC" id="2.7.11.1" evidence="1"/>
<keyword evidence="3" id="KW-0808">Transferase</keyword>
<feature type="compositionally biased region" description="Low complexity" evidence="10">
    <location>
        <begin position="1294"/>
        <end position="1305"/>
    </location>
</feature>
<feature type="compositionally biased region" description="Polar residues" evidence="10">
    <location>
        <begin position="177"/>
        <end position="192"/>
    </location>
</feature>
<dbReference type="InterPro" id="IPR011009">
    <property type="entry name" value="Kinase-like_dom_sf"/>
</dbReference>
<reference evidence="13 14" key="1">
    <citation type="submission" date="2015-07" db="EMBL/GenBank/DDBJ databases">
        <title>High-quality genome of monoxenous trypanosomatid Leptomonas pyrrhocoris.</title>
        <authorList>
            <person name="Flegontov P."/>
            <person name="Butenko A."/>
            <person name="Firsov S."/>
            <person name="Vlcek C."/>
            <person name="Logacheva M.D."/>
            <person name="Field M."/>
            <person name="Filatov D."/>
            <person name="Flegontova O."/>
            <person name="Gerasimov E."/>
            <person name="Jackson A.P."/>
            <person name="Kelly S."/>
            <person name="Opperdoes F."/>
            <person name="O'Reilly A."/>
            <person name="Votypka J."/>
            <person name="Yurchenko V."/>
            <person name="Lukes J."/>
        </authorList>
    </citation>
    <scope>NUCLEOTIDE SEQUENCE [LARGE SCALE GENOMIC DNA]</scope>
    <source>
        <strain evidence="13">H10</strain>
    </source>
</reference>
<feature type="binding site" evidence="9">
    <location>
        <position position="688"/>
    </location>
    <ligand>
        <name>ATP</name>
        <dbReference type="ChEBI" id="CHEBI:30616"/>
    </ligand>
</feature>
<evidence type="ECO:0000313" key="14">
    <source>
        <dbReference type="Proteomes" id="UP000037923"/>
    </source>
</evidence>
<gene>
    <name evidence="13" type="ORF">ABB37_09028</name>
</gene>
<evidence type="ECO:0000259" key="12">
    <source>
        <dbReference type="PROSITE" id="PS50011"/>
    </source>
</evidence>
<feature type="region of interest" description="Disordered" evidence="10">
    <location>
        <begin position="173"/>
        <end position="192"/>
    </location>
</feature>
<feature type="domain" description="Protein kinase" evidence="12">
    <location>
        <begin position="659"/>
        <end position="1187"/>
    </location>
</feature>
<dbReference type="RefSeq" id="XP_015653153.1">
    <property type="nucleotide sequence ID" value="XM_015808262.1"/>
</dbReference>
<keyword evidence="4 9" id="KW-0547">Nucleotide-binding</keyword>
<feature type="compositionally biased region" description="Low complexity" evidence="10">
    <location>
        <begin position="1352"/>
        <end position="1370"/>
    </location>
</feature>
<evidence type="ECO:0000256" key="6">
    <source>
        <dbReference type="ARBA" id="ARBA00022840"/>
    </source>
</evidence>
<dbReference type="InterPro" id="IPR000719">
    <property type="entry name" value="Prot_kinase_dom"/>
</dbReference>
<feature type="region of interest" description="Disordered" evidence="10">
    <location>
        <begin position="366"/>
        <end position="388"/>
    </location>
</feature>
<dbReference type="GO" id="GO:0005524">
    <property type="term" value="F:ATP binding"/>
    <property type="evidence" value="ECO:0007669"/>
    <property type="project" value="UniProtKB-UniRule"/>
</dbReference>
<feature type="compositionally biased region" description="Basic and acidic residues" evidence="10">
    <location>
        <begin position="1326"/>
        <end position="1337"/>
    </location>
</feature>
<feature type="region of interest" description="Disordered" evidence="10">
    <location>
        <begin position="738"/>
        <end position="873"/>
    </location>
</feature>
<keyword evidence="14" id="KW-1185">Reference proteome</keyword>
<comment type="caution">
    <text evidence="13">The sequence shown here is derived from an EMBL/GenBank/DDBJ whole genome shotgun (WGS) entry which is preliminary data.</text>
</comment>
<feature type="compositionally biased region" description="Acidic residues" evidence="10">
    <location>
        <begin position="1393"/>
        <end position="1405"/>
    </location>
</feature>
<evidence type="ECO:0000313" key="13">
    <source>
        <dbReference type="EMBL" id="KPA74714.1"/>
    </source>
</evidence>
<sequence>MLGAGGRRPHGGVACWANMSIPLAARPPPLLTDRPRVWPVADLLAPDGVEAETQTDKAADAAPASKDERDGVFSYIDFALVPARRDAVVALWPSPSSSDDDDDGAATVSFYLFGGRSPPLSRSDRGAAATEVFKATFYACSESGTPQEDADVSAASPKLLGLSYTRVIHPRQHEETATSGMAGQVNTAPADSISTAERIQMTPAAAADAAAIPNNNGSTCVAVNGYTPLWYNISFSVLLSHVETERACPGISQSSDAPASFSACSLMLSASPQCDEPIVELRHLSPRNARVVTVPVHNEVGDVTGTQRAFAVAQTLLIGSLEHGLMRVMAAGEEGRSIGSSIRNASDNYNGTLWKTVAYRPVRLRAASRQVHRQRSPSHDDQDGDVPQSGHLLYYPQDFVHVCLSLRPGVIASCGASHQRRRSELFSASLTTTTTTTTTIKTVPKADGNGTREVKADRYRAAACSTRFYETLSPHQPFVLSPELPCCSEKDSSSGGSGRGGDDDDASPLIPTPHRLLRSWMLLTTLIVLLVMIVGYIVVTFVVMPGYVRHRTRRHDVAFMDTPDPDQQRSLVPYREARIFLGVDGGFGAGGTVGFAGGAGGIAGGECNYMDDDLPEEYETALNAAGVGGGGLAGFGAAWDSAVIATPPQQRRRLLDGKYEVIRKLGKGSFSVVYLVRRITDNTTYALKYVQCSDDVDRHEAMKECEVVYALQGHPNVIQLFDMFMSYRFDRHMVTVPRSRRSRGAADTVRVTGEKEKQKTSKKEGGGNPQQPQQEEAARSAGVDEEAGAEANAAGNRGNSPCLLPSPPSASSATTITSTTPRAEASPHDASTAAATEAAARGNSIDNSKPTLRCERQGREYSRSAATNDNAERTGFTSAVGPVVVAAAQQSSLHGAFSSTSTFAETSATSLPVVHLDSTYFDAVTAGVLRDDNTESSTTPPPQRQQQQRTESATAADTQAATDAVAPHHHHHRGLSSLQAERYLSLVMAYHERGDLARWVRQRRALQPFIPEATVVSIAFQVLSLLSYMHHRHQPPIIHRDLKPENILLSTHVHYENVNEDFLPIVVTDFGLSRVMDKTFCETGVGSLPYVAPECWQRRYSAKVDIWALGCVLYAVCAKRVDSSNVKVMFSECAQPDFHAQLRHELESIYGYSDALAWFITALLAVKPDDRPSAVEALGMLRRHPTNEEGEPLFQRAPLAALLRAAPPQQPEEQEENDGGVRSGVVDLVDHASQQSSPYQRRATTREGPAPLPAMHVASARPASFVSTPTPSDWEAANAAPVEDAEAAVPFASAVSQTPQQQPQRQRNHQRECESDSTGFLAATARAHEGQPTDGPRKAPQQESEEDKSGEGVRSAVVVVSSLSLSGPPSTRVASTQPPHSAQRTQWRSADDHPEDEEQGKEDAL</sequence>
<evidence type="ECO:0000256" key="4">
    <source>
        <dbReference type="ARBA" id="ARBA00022741"/>
    </source>
</evidence>
<feature type="region of interest" description="Disordered" evidence="10">
    <location>
        <begin position="1231"/>
        <end position="1281"/>
    </location>
</feature>
<keyword evidence="2" id="KW-0723">Serine/threonine-protein kinase</keyword>
<dbReference type="PROSITE" id="PS00107">
    <property type="entry name" value="PROTEIN_KINASE_ATP"/>
    <property type="match status" value="1"/>
</dbReference>
<evidence type="ECO:0000256" key="7">
    <source>
        <dbReference type="ARBA" id="ARBA00047899"/>
    </source>
</evidence>
<feature type="compositionally biased region" description="Basic and acidic residues" evidence="10">
    <location>
        <begin position="752"/>
        <end position="765"/>
    </location>
</feature>
<feature type="region of interest" description="Disordered" evidence="10">
    <location>
        <begin position="486"/>
        <end position="507"/>
    </location>
</feature>
<dbReference type="PANTHER" id="PTHR44899:SF3">
    <property type="entry name" value="SERINE_THREONINE-PROTEIN KINASE NEK1"/>
    <property type="match status" value="1"/>
</dbReference>
<dbReference type="VEuPathDB" id="TriTrypDB:LpyrH10_28_0610"/>
<keyword evidence="6 9" id="KW-0067">ATP-binding</keyword>
<dbReference type="PROSITE" id="PS00108">
    <property type="entry name" value="PROTEIN_KINASE_ST"/>
    <property type="match status" value="1"/>
</dbReference>
<keyword evidence="11" id="KW-0472">Membrane</keyword>
<comment type="catalytic activity">
    <reaction evidence="8">
        <text>L-seryl-[protein] + ATP = O-phospho-L-seryl-[protein] + ADP + H(+)</text>
        <dbReference type="Rhea" id="RHEA:17989"/>
        <dbReference type="Rhea" id="RHEA-COMP:9863"/>
        <dbReference type="Rhea" id="RHEA-COMP:11604"/>
        <dbReference type="ChEBI" id="CHEBI:15378"/>
        <dbReference type="ChEBI" id="CHEBI:29999"/>
        <dbReference type="ChEBI" id="CHEBI:30616"/>
        <dbReference type="ChEBI" id="CHEBI:83421"/>
        <dbReference type="ChEBI" id="CHEBI:456216"/>
        <dbReference type="EC" id="2.7.11.1"/>
    </reaction>
</comment>
<evidence type="ECO:0000256" key="1">
    <source>
        <dbReference type="ARBA" id="ARBA00012513"/>
    </source>
</evidence>
<proteinExistence type="predicted"/>
<evidence type="ECO:0000256" key="9">
    <source>
        <dbReference type="PROSITE-ProRule" id="PRU10141"/>
    </source>
</evidence>
<dbReference type="InterPro" id="IPR051131">
    <property type="entry name" value="NEK_Ser/Thr_kinase_NIMA"/>
</dbReference>
<evidence type="ECO:0000256" key="11">
    <source>
        <dbReference type="SAM" id="Phobius"/>
    </source>
</evidence>
<feature type="transmembrane region" description="Helical" evidence="11">
    <location>
        <begin position="520"/>
        <end position="544"/>
    </location>
</feature>
<feature type="compositionally biased region" description="Low complexity" evidence="10">
    <location>
        <begin position="944"/>
        <end position="965"/>
    </location>
</feature>
<dbReference type="Proteomes" id="UP000037923">
    <property type="component" value="Unassembled WGS sequence"/>
</dbReference>
<feature type="compositionally biased region" description="Low complexity" evidence="10">
    <location>
        <begin position="830"/>
        <end position="840"/>
    </location>
</feature>
<feature type="region of interest" description="Disordered" evidence="10">
    <location>
        <begin position="1294"/>
        <end position="1405"/>
    </location>
</feature>
<dbReference type="Gene3D" id="1.10.510.10">
    <property type="entry name" value="Transferase(Phosphotransferase) domain 1"/>
    <property type="match status" value="1"/>
</dbReference>
<keyword evidence="5" id="KW-0418">Kinase</keyword>
<feature type="compositionally biased region" description="Polar residues" evidence="10">
    <location>
        <begin position="1372"/>
        <end position="1388"/>
    </location>
</feature>
<protein>
    <recommendedName>
        <fullName evidence="1">non-specific serine/threonine protein kinase</fullName>
        <ecNumber evidence="1">2.7.11.1</ecNumber>
    </recommendedName>
</protein>
<dbReference type="SMART" id="SM00220">
    <property type="entry name" value="S_TKc"/>
    <property type="match status" value="1"/>
</dbReference>
<evidence type="ECO:0000256" key="3">
    <source>
        <dbReference type="ARBA" id="ARBA00022679"/>
    </source>
</evidence>
<feature type="compositionally biased region" description="Basic and acidic residues" evidence="10">
    <location>
        <begin position="852"/>
        <end position="862"/>
    </location>
</feature>
<evidence type="ECO:0000256" key="5">
    <source>
        <dbReference type="ARBA" id="ARBA00022777"/>
    </source>
</evidence>
<organism evidence="13 14">
    <name type="scientific">Leptomonas pyrrhocoris</name>
    <name type="common">Firebug parasite</name>
    <dbReference type="NCBI Taxonomy" id="157538"/>
    <lineage>
        <taxon>Eukaryota</taxon>
        <taxon>Discoba</taxon>
        <taxon>Euglenozoa</taxon>
        <taxon>Kinetoplastea</taxon>
        <taxon>Metakinetoplastina</taxon>
        <taxon>Trypanosomatida</taxon>
        <taxon>Trypanosomatidae</taxon>
        <taxon>Leishmaniinae</taxon>
        <taxon>Leptomonas</taxon>
    </lineage>
</organism>
<dbReference type="InterPro" id="IPR008271">
    <property type="entry name" value="Ser/Thr_kinase_AS"/>
</dbReference>